<accession>A0A3P7PAK6</accession>
<evidence type="ECO:0000313" key="1">
    <source>
        <dbReference type="EMBL" id="VDN47203.1"/>
    </source>
</evidence>
<dbReference type="Proteomes" id="UP000279029">
    <property type="component" value="Chromosome"/>
</dbReference>
<protein>
    <submittedName>
        <fullName evidence="1">Uncharacterized protein</fullName>
    </submittedName>
</protein>
<dbReference type="KEGG" id="cbar:PATL70BA_1321"/>
<gene>
    <name evidence="1" type="ORF">PATL70BA_1321</name>
</gene>
<sequence>MSRQLFTKLAFSAFIKRLIEGLSTEFIGAFFYQWISSFS</sequence>
<reference evidence="1 2" key="1">
    <citation type="submission" date="2018-09" db="EMBL/GenBank/DDBJ databases">
        <authorList>
            <person name="Postec A."/>
        </authorList>
    </citation>
    <scope>NUCLEOTIDE SEQUENCE [LARGE SCALE GENOMIC DNA]</scope>
    <source>
        <strain evidence="1">70B-A</strain>
    </source>
</reference>
<proteinExistence type="predicted"/>
<keyword evidence="2" id="KW-1185">Reference proteome</keyword>
<dbReference type="EMBL" id="LR130778">
    <property type="protein sequence ID" value="VDN47203.1"/>
    <property type="molecule type" value="Genomic_DNA"/>
</dbReference>
<organism evidence="1 2">
    <name type="scientific">Petrocella atlantisensis</name>
    <dbReference type="NCBI Taxonomy" id="2173034"/>
    <lineage>
        <taxon>Bacteria</taxon>
        <taxon>Bacillati</taxon>
        <taxon>Bacillota</taxon>
        <taxon>Clostridia</taxon>
        <taxon>Lachnospirales</taxon>
        <taxon>Vallitaleaceae</taxon>
        <taxon>Petrocella</taxon>
    </lineage>
</organism>
<evidence type="ECO:0000313" key="2">
    <source>
        <dbReference type="Proteomes" id="UP000279029"/>
    </source>
</evidence>
<name>A0A3P7PAK6_9FIRM</name>
<dbReference type="AlphaFoldDB" id="A0A3P7PAK6"/>